<comment type="caution">
    <text evidence="3">The sequence shown here is derived from an EMBL/GenBank/DDBJ whole genome shotgun (WGS) entry which is preliminary data.</text>
</comment>
<accession>A0ABW0SCW6</accession>
<dbReference type="Pfam" id="PF18105">
    <property type="entry name" value="PGM1_C"/>
    <property type="match status" value="1"/>
</dbReference>
<evidence type="ECO:0000313" key="4">
    <source>
        <dbReference type="Proteomes" id="UP001596056"/>
    </source>
</evidence>
<reference evidence="4" key="1">
    <citation type="journal article" date="2019" name="Int. J. Syst. Evol. Microbiol.">
        <title>The Global Catalogue of Microorganisms (GCM) 10K type strain sequencing project: providing services to taxonomists for standard genome sequencing and annotation.</title>
        <authorList>
            <consortium name="The Broad Institute Genomics Platform"/>
            <consortium name="The Broad Institute Genome Sequencing Center for Infectious Disease"/>
            <person name="Wu L."/>
            <person name="Ma J."/>
        </authorList>
    </citation>
    <scope>NUCLEOTIDE SEQUENCE [LARGE SCALE GENOMIC DNA]</scope>
    <source>
        <strain evidence="4">KACC 11588</strain>
    </source>
</reference>
<dbReference type="InterPro" id="IPR056855">
    <property type="entry name" value="ATP-grasp_IQCH"/>
</dbReference>
<dbReference type="PROSITE" id="PS50975">
    <property type="entry name" value="ATP_GRASP"/>
    <property type="match status" value="1"/>
</dbReference>
<organism evidence="3 4">
    <name type="scientific">Rubellimicrobium aerolatum</name>
    <dbReference type="NCBI Taxonomy" id="490979"/>
    <lineage>
        <taxon>Bacteria</taxon>
        <taxon>Pseudomonadati</taxon>
        <taxon>Pseudomonadota</taxon>
        <taxon>Alphaproteobacteria</taxon>
        <taxon>Rhodobacterales</taxon>
        <taxon>Roseobacteraceae</taxon>
        <taxon>Rubellimicrobium</taxon>
    </lineage>
</organism>
<dbReference type="InterPro" id="IPR038752">
    <property type="entry name" value="IQCH"/>
</dbReference>
<sequence>MQGNPEAEERLQGFDRLQASLNRAVALNRPGQTWPHVVVVLPSLSLGEAVLAHYGPRLPALEHRYLAAFFLLHRIPNAEMIFVGTLAPAPEVLDYCASLLPEGSDARARFHCVALGDTSLRGVAEKLLDRPDLIATIRDRIGGRPAFLEPWNVTEAEARLALELGVPVNGSAPALWPLGFKGAGRRLLREAGVPLPAGREGLIGVEDTLDAIRALRAEDPALVRVIVKHDDSAAGDGNRVVDLSDDPDEAALRDRLGAFGPAYWEEMAKGGVVEEMVAGDRFTSPSVQVDILPDGTVEVLATHEQVLGGEDGQVYVGCRFPAEPAYAPELADHGRRVGEALAKAGALGRFALDFAAVGTRGAWRVVALEINLRKGGTTHPYACLRNLAPGRYDAEAGVWRADSGGVRAYVANDNLVDPAWVGRPPSEVIGRVRAAGLQFDPAQGTGVVLLMLSGLSIDGRFAAVAIGRDGTEAQALMDALPPALGA</sequence>
<dbReference type="InterPro" id="IPR011761">
    <property type="entry name" value="ATP-grasp"/>
</dbReference>
<dbReference type="PANTHER" id="PTHR14465">
    <property type="entry name" value="IQ DOMAIN-CONTAINING PROTEIN H"/>
    <property type="match status" value="1"/>
</dbReference>
<proteinExistence type="predicted"/>
<dbReference type="SUPFAM" id="SSF56059">
    <property type="entry name" value="Glutathione synthetase ATP-binding domain-like"/>
    <property type="match status" value="1"/>
</dbReference>
<name>A0ABW0SCW6_9RHOB</name>
<dbReference type="Pfam" id="PF24923">
    <property type="entry name" value="ATP-grasp_IQCH"/>
    <property type="match status" value="1"/>
</dbReference>
<keyword evidence="1" id="KW-0067">ATP-binding</keyword>
<evidence type="ECO:0000256" key="1">
    <source>
        <dbReference type="PROSITE-ProRule" id="PRU00409"/>
    </source>
</evidence>
<dbReference type="Proteomes" id="UP001596056">
    <property type="component" value="Unassembled WGS sequence"/>
</dbReference>
<dbReference type="GO" id="GO:0016874">
    <property type="term" value="F:ligase activity"/>
    <property type="evidence" value="ECO:0007669"/>
    <property type="project" value="UniProtKB-KW"/>
</dbReference>
<dbReference type="RefSeq" id="WP_209841215.1">
    <property type="nucleotide sequence ID" value="NZ_JAGGJP010000010.1"/>
</dbReference>
<keyword evidence="1" id="KW-0547">Nucleotide-binding</keyword>
<dbReference type="EMBL" id="JBHSNA010000007">
    <property type="protein sequence ID" value="MFC5566807.1"/>
    <property type="molecule type" value="Genomic_DNA"/>
</dbReference>
<keyword evidence="3" id="KW-0436">Ligase</keyword>
<gene>
    <name evidence="3" type="ORF">ACFPOC_10320</name>
</gene>
<keyword evidence="4" id="KW-1185">Reference proteome</keyword>
<evidence type="ECO:0000313" key="3">
    <source>
        <dbReference type="EMBL" id="MFC5566807.1"/>
    </source>
</evidence>
<protein>
    <submittedName>
        <fullName evidence="3">Peptide ligase PGM1-related protein</fullName>
    </submittedName>
</protein>
<dbReference type="InterPro" id="IPR041356">
    <property type="entry name" value="PGM1_C"/>
</dbReference>
<evidence type="ECO:0000259" key="2">
    <source>
        <dbReference type="PROSITE" id="PS50975"/>
    </source>
</evidence>
<feature type="domain" description="ATP-grasp" evidence="2">
    <location>
        <begin position="185"/>
        <end position="396"/>
    </location>
</feature>
<dbReference type="PANTHER" id="PTHR14465:SF0">
    <property type="entry name" value="IQ DOMAIN-CONTAINING PROTEIN H"/>
    <property type="match status" value="1"/>
</dbReference>